<dbReference type="EMBL" id="JBJQOH010000006">
    <property type="protein sequence ID" value="KAL3685521.1"/>
    <property type="molecule type" value="Genomic_DNA"/>
</dbReference>
<feature type="transmembrane region" description="Helical" evidence="6">
    <location>
        <begin position="359"/>
        <end position="379"/>
    </location>
</feature>
<evidence type="ECO:0000313" key="8">
    <source>
        <dbReference type="Proteomes" id="UP001633002"/>
    </source>
</evidence>
<evidence type="ECO:0000256" key="4">
    <source>
        <dbReference type="ARBA" id="ARBA00023136"/>
    </source>
</evidence>
<evidence type="ECO:0008006" key="9">
    <source>
        <dbReference type="Google" id="ProtNLM"/>
    </source>
</evidence>
<evidence type="ECO:0000256" key="6">
    <source>
        <dbReference type="SAM" id="Phobius"/>
    </source>
</evidence>
<organism evidence="7 8">
    <name type="scientific">Riccia sorocarpa</name>
    <dbReference type="NCBI Taxonomy" id="122646"/>
    <lineage>
        <taxon>Eukaryota</taxon>
        <taxon>Viridiplantae</taxon>
        <taxon>Streptophyta</taxon>
        <taxon>Embryophyta</taxon>
        <taxon>Marchantiophyta</taxon>
        <taxon>Marchantiopsida</taxon>
        <taxon>Marchantiidae</taxon>
        <taxon>Marchantiales</taxon>
        <taxon>Ricciaceae</taxon>
        <taxon>Riccia</taxon>
    </lineage>
</organism>
<evidence type="ECO:0000256" key="2">
    <source>
        <dbReference type="ARBA" id="ARBA00022692"/>
    </source>
</evidence>
<dbReference type="Pfam" id="PF10507">
    <property type="entry name" value="TMEM65"/>
    <property type="match status" value="1"/>
</dbReference>
<comment type="subcellular location">
    <subcellularLocation>
        <location evidence="1">Membrane</location>
        <topology evidence="1">Multi-pass membrane protein</topology>
    </subcellularLocation>
</comment>
<sequence length="390" mass="41607">MNIGSLKFAGVGSLVRPYAPATELSGSAEVGCSSQTAAEFRSGAFTSSKQKRSNGGRKLSTDGSKWTVEWPKGGKLARCNAGNGEADGEETDAVVHGMRKLLVSEELAVAEQAAIDLVSTLEQQGRAVLLSALYRSSMVGDPGVHFKEADTNLDGFIDEIEFTTYAEAQAVRYGASTKPLTTEQMFYLFRKSAVGMVGFGFTDNAIMLIAGDVIQNSIGATLGLTTLLSAGLGNAVADLIGTAFRGYIERLTGKLMVQNVPISVHQMQQKEAWWAETTGASFGVTVGCLLGLTPLFLIQRKKGQEHHDGGGVDTKFASITVSSLLTADEVECSEASARITTLRASVQSPSHLGNFQAKLWGTPLLLLSVVVMMAVRRVVNYRKASGFHRR</sequence>
<name>A0ABD3H3K6_9MARC</name>
<dbReference type="PANTHER" id="PTHR21706:SF15">
    <property type="entry name" value="TRANSMEMBRANE PROTEIN 65"/>
    <property type="match status" value="1"/>
</dbReference>
<dbReference type="AlphaFoldDB" id="A0ABD3H3K6"/>
<accession>A0ABD3H3K6</accession>
<protein>
    <recommendedName>
        <fullName evidence="9">EF-hand domain-containing protein</fullName>
    </recommendedName>
</protein>
<keyword evidence="4 6" id="KW-0472">Membrane</keyword>
<reference evidence="7 8" key="1">
    <citation type="submission" date="2024-09" db="EMBL/GenBank/DDBJ databases">
        <title>Chromosome-scale assembly of Riccia sorocarpa.</title>
        <authorList>
            <person name="Paukszto L."/>
        </authorList>
    </citation>
    <scope>NUCLEOTIDE SEQUENCE [LARGE SCALE GENOMIC DNA]</scope>
    <source>
        <strain evidence="7">LP-2024</strain>
        <tissue evidence="7">Aerial parts of the thallus</tissue>
    </source>
</reference>
<feature type="region of interest" description="Disordered" evidence="5">
    <location>
        <begin position="44"/>
        <end position="65"/>
    </location>
</feature>
<keyword evidence="3 6" id="KW-1133">Transmembrane helix</keyword>
<gene>
    <name evidence="7" type="ORF">R1sor_003543</name>
</gene>
<evidence type="ECO:0000256" key="3">
    <source>
        <dbReference type="ARBA" id="ARBA00022989"/>
    </source>
</evidence>
<keyword evidence="2 6" id="KW-0812">Transmembrane</keyword>
<evidence type="ECO:0000256" key="5">
    <source>
        <dbReference type="SAM" id="MobiDB-lite"/>
    </source>
</evidence>
<proteinExistence type="predicted"/>
<keyword evidence="8" id="KW-1185">Reference proteome</keyword>
<dbReference type="GO" id="GO:0016020">
    <property type="term" value="C:membrane"/>
    <property type="evidence" value="ECO:0007669"/>
    <property type="project" value="UniProtKB-SubCell"/>
</dbReference>
<evidence type="ECO:0000256" key="1">
    <source>
        <dbReference type="ARBA" id="ARBA00004141"/>
    </source>
</evidence>
<dbReference type="PANTHER" id="PTHR21706">
    <property type="entry name" value="TRANSMEMBRANE PROTEIN 65"/>
    <property type="match status" value="1"/>
</dbReference>
<comment type="caution">
    <text evidence="7">The sequence shown here is derived from an EMBL/GenBank/DDBJ whole genome shotgun (WGS) entry which is preliminary data.</text>
</comment>
<dbReference type="Proteomes" id="UP001633002">
    <property type="component" value="Unassembled WGS sequence"/>
</dbReference>
<dbReference type="InterPro" id="IPR019537">
    <property type="entry name" value="TMEM65"/>
</dbReference>
<evidence type="ECO:0000313" key="7">
    <source>
        <dbReference type="EMBL" id="KAL3685521.1"/>
    </source>
</evidence>